<evidence type="ECO:0000256" key="1">
    <source>
        <dbReference type="SAM" id="Phobius"/>
    </source>
</evidence>
<dbReference type="Proteomes" id="UP001163115">
    <property type="component" value="Chromosome"/>
</dbReference>
<dbReference type="Gene3D" id="1.10.1760.20">
    <property type="match status" value="1"/>
</dbReference>
<dbReference type="EMBL" id="CP113524">
    <property type="protein sequence ID" value="WAJ24664.1"/>
    <property type="molecule type" value="Genomic_DNA"/>
</dbReference>
<keyword evidence="3" id="KW-1185">Reference proteome</keyword>
<proteinExistence type="predicted"/>
<sequence>MNQNTKAVIRKGSYINQRSRIKKLALSGMLAAVTVALSGFSIPIGASRCFPIQHLVNVMAGIFLGPFYGVLTAFCTSLIRNLIGTGSLLAFPGSMIGAFLSALLFQKTGKLLFSCLGEIGGTGIIGALVSYPLAVFFMGKDIAVFFFVVPFLLSTVCGTLMAAALFEIFRRLGLVSHLNRLIKE</sequence>
<dbReference type="Pfam" id="PF09512">
    <property type="entry name" value="ThiW"/>
    <property type="match status" value="1"/>
</dbReference>
<feature type="transmembrane region" description="Helical" evidence="1">
    <location>
        <begin position="144"/>
        <end position="166"/>
    </location>
</feature>
<evidence type="ECO:0000313" key="3">
    <source>
        <dbReference type="Proteomes" id="UP001163115"/>
    </source>
</evidence>
<gene>
    <name evidence="2" type="primary">thiW</name>
    <name evidence="2" type="ORF">OW255_03880</name>
</gene>
<reference evidence="2" key="1">
    <citation type="submission" date="2022-11" db="EMBL/GenBank/DDBJ databases">
        <title>Lacrimispora xylanolytica sy1, complete genome.</title>
        <authorList>
            <person name="Choi S."/>
        </authorList>
    </citation>
    <scope>NUCLEOTIDE SEQUENCE</scope>
    <source>
        <strain evidence="2">Sy1</strain>
    </source>
</reference>
<feature type="transmembrane region" description="Helical" evidence="1">
    <location>
        <begin position="24"/>
        <end position="46"/>
    </location>
</feature>
<feature type="transmembrane region" description="Helical" evidence="1">
    <location>
        <begin position="86"/>
        <end position="105"/>
    </location>
</feature>
<feature type="transmembrane region" description="Helical" evidence="1">
    <location>
        <begin position="111"/>
        <end position="137"/>
    </location>
</feature>
<name>A0ABY7AE57_9FIRM</name>
<dbReference type="InterPro" id="IPR012652">
    <property type="entry name" value="ThiW"/>
</dbReference>
<dbReference type="RefSeq" id="WP_268115684.1">
    <property type="nucleotide sequence ID" value="NZ_CP113524.1"/>
</dbReference>
<keyword evidence="1" id="KW-1133">Transmembrane helix</keyword>
<dbReference type="NCBIfam" id="TIGR02359">
    <property type="entry name" value="thiW"/>
    <property type="match status" value="1"/>
</dbReference>
<organism evidence="2 3">
    <name type="scientific">Lacrimispora xylanolytica</name>
    <dbReference type="NCBI Taxonomy" id="29375"/>
    <lineage>
        <taxon>Bacteria</taxon>
        <taxon>Bacillati</taxon>
        <taxon>Bacillota</taxon>
        <taxon>Clostridia</taxon>
        <taxon>Lachnospirales</taxon>
        <taxon>Lachnospiraceae</taxon>
        <taxon>Lacrimispora</taxon>
    </lineage>
</organism>
<keyword evidence="1" id="KW-0472">Membrane</keyword>
<feature type="transmembrane region" description="Helical" evidence="1">
    <location>
        <begin position="58"/>
        <end position="79"/>
    </location>
</feature>
<keyword evidence="1" id="KW-0812">Transmembrane</keyword>
<accession>A0ABY7AE57</accession>
<protein>
    <submittedName>
        <fullName evidence="2">Energy coupling factor transporter S component ThiW</fullName>
    </submittedName>
</protein>
<dbReference type="PIRSF" id="PIRSF024534">
    <property type="entry name" value="ThiW"/>
    <property type="match status" value="1"/>
</dbReference>
<evidence type="ECO:0000313" key="2">
    <source>
        <dbReference type="EMBL" id="WAJ24664.1"/>
    </source>
</evidence>